<protein>
    <submittedName>
        <fullName evidence="1">Uncharacterized protein</fullName>
    </submittedName>
</protein>
<keyword evidence="2" id="KW-1185">Reference proteome</keyword>
<name>A0ABV6ENP8_9BRAD</name>
<comment type="caution">
    <text evidence="1">The sequence shown here is derived from an EMBL/GenBank/DDBJ whole genome shotgun (WGS) entry which is preliminary data.</text>
</comment>
<evidence type="ECO:0000313" key="2">
    <source>
        <dbReference type="Proteomes" id="UP001589775"/>
    </source>
</evidence>
<accession>A0ABV6ENP8</accession>
<sequence>MTPNEPSTIVLDIVASVTAGIPVYYTVPASAEQNASLIPMTAPVSLLDGLGGLRGAVQPALDAMKPERVGQPAFASLRVVLAGFGTRSRRSAKQLR</sequence>
<proteinExistence type="predicted"/>
<organism evidence="1 2">
    <name type="scientific">Rhodopseudomonas telluris</name>
    <dbReference type="NCBI Taxonomy" id="644215"/>
    <lineage>
        <taxon>Bacteria</taxon>
        <taxon>Pseudomonadati</taxon>
        <taxon>Pseudomonadota</taxon>
        <taxon>Alphaproteobacteria</taxon>
        <taxon>Hyphomicrobiales</taxon>
        <taxon>Nitrobacteraceae</taxon>
        <taxon>Rhodopseudomonas</taxon>
    </lineage>
</organism>
<reference evidence="1 2" key="1">
    <citation type="submission" date="2024-09" db="EMBL/GenBank/DDBJ databases">
        <authorList>
            <person name="Sun Q."/>
            <person name="Mori K."/>
        </authorList>
    </citation>
    <scope>NUCLEOTIDE SEQUENCE [LARGE SCALE GENOMIC DNA]</scope>
    <source>
        <strain evidence="1 2">KCTC 23279</strain>
    </source>
</reference>
<dbReference type="Proteomes" id="UP001589775">
    <property type="component" value="Unassembled WGS sequence"/>
</dbReference>
<gene>
    <name evidence="1" type="ORF">ACFFJ6_05215</name>
</gene>
<dbReference type="EMBL" id="JBHLWM010000001">
    <property type="protein sequence ID" value="MFC0239853.1"/>
    <property type="molecule type" value="Genomic_DNA"/>
</dbReference>
<evidence type="ECO:0000313" key="1">
    <source>
        <dbReference type="EMBL" id="MFC0239853.1"/>
    </source>
</evidence>
<dbReference type="RefSeq" id="WP_378385058.1">
    <property type="nucleotide sequence ID" value="NZ_JBHLWM010000001.1"/>
</dbReference>